<organism evidence="2 3">
    <name type="scientific">Zasmidium cellare</name>
    <name type="common">Wine cellar mold</name>
    <name type="synonym">Racodium cellare</name>
    <dbReference type="NCBI Taxonomy" id="395010"/>
    <lineage>
        <taxon>Eukaryota</taxon>
        <taxon>Fungi</taxon>
        <taxon>Dikarya</taxon>
        <taxon>Ascomycota</taxon>
        <taxon>Pezizomycotina</taxon>
        <taxon>Dothideomycetes</taxon>
        <taxon>Dothideomycetidae</taxon>
        <taxon>Mycosphaerellales</taxon>
        <taxon>Mycosphaerellaceae</taxon>
        <taxon>Zasmidium</taxon>
    </lineage>
</organism>
<evidence type="ECO:0000313" key="2">
    <source>
        <dbReference type="EMBL" id="KAK4496406.1"/>
    </source>
</evidence>
<accession>A0ABR0E5A4</accession>
<dbReference type="PANTHER" id="PTHR38887:SF1">
    <property type="entry name" value="RAS MODIFICATION PROTEIN ERF4"/>
    <property type="match status" value="1"/>
</dbReference>
<gene>
    <name evidence="2" type="ORF">PRZ48_012386</name>
</gene>
<evidence type="ECO:0000256" key="1">
    <source>
        <dbReference type="SAM" id="MobiDB-lite"/>
    </source>
</evidence>
<dbReference type="Proteomes" id="UP001305779">
    <property type="component" value="Unassembled WGS sequence"/>
</dbReference>
<dbReference type="InterPro" id="IPR053221">
    <property type="entry name" value="Burnettramic_acid_biosynth"/>
</dbReference>
<keyword evidence="3" id="KW-1185">Reference proteome</keyword>
<protein>
    <submittedName>
        <fullName evidence="2">Uncharacterized protein</fullName>
    </submittedName>
</protein>
<sequence>MGFIKNAFASGTGPSQANNGLNQSFMPSFANGGGTLPQITSGDGQPFLRAYSNDLSYYGMTARQFVEVIDTINKAIVPNQAKKVFQSAATVAGFFVPGVDAIALMVGQIGIGAGFSYGHAALIARALSKVNLNVFMPAGLEIGIGKSANVDQELGIPEKSVSPSSPDPESRVAATQGKEMLHQGVRMDVVEDKSVDKRDDAEEVTEELIVKPADPQSVEKWHKTLQQSEAALEKENEKE</sequence>
<feature type="region of interest" description="Disordered" evidence="1">
    <location>
        <begin position="194"/>
        <end position="239"/>
    </location>
</feature>
<dbReference type="EMBL" id="JAXOVC010000010">
    <property type="protein sequence ID" value="KAK4496406.1"/>
    <property type="molecule type" value="Genomic_DNA"/>
</dbReference>
<reference evidence="2 3" key="1">
    <citation type="journal article" date="2023" name="G3 (Bethesda)">
        <title>A chromosome-level genome assembly of Zasmidium syzygii isolated from banana leaves.</title>
        <authorList>
            <person name="van Westerhoven A.C."/>
            <person name="Mehrabi R."/>
            <person name="Talebi R."/>
            <person name="Steentjes M.B.F."/>
            <person name="Corcolon B."/>
            <person name="Chong P.A."/>
            <person name="Kema G.H.J."/>
            <person name="Seidl M.F."/>
        </authorList>
    </citation>
    <scope>NUCLEOTIDE SEQUENCE [LARGE SCALE GENOMIC DNA]</scope>
    <source>
        <strain evidence="2 3">P124</strain>
    </source>
</reference>
<dbReference type="PANTHER" id="PTHR38887">
    <property type="entry name" value="CHROMOSOME 21, WHOLE GENOME SHOTGUN SEQUENCE"/>
    <property type="match status" value="1"/>
</dbReference>
<name>A0ABR0E5A4_ZASCE</name>
<comment type="caution">
    <text evidence="2">The sequence shown here is derived from an EMBL/GenBank/DDBJ whole genome shotgun (WGS) entry which is preliminary data.</text>
</comment>
<proteinExistence type="predicted"/>
<feature type="region of interest" description="Disordered" evidence="1">
    <location>
        <begin position="156"/>
        <end position="175"/>
    </location>
</feature>
<evidence type="ECO:0000313" key="3">
    <source>
        <dbReference type="Proteomes" id="UP001305779"/>
    </source>
</evidence>